<evidence type="ECO:0000256" key="1">
    <source>
        <dbReference type="SAM" id="MobiDB-lite"/>
    </source>
</evidence>
<keyword evidence="2" id="KW-0812">Transmembrane</keyword>
<name>A0AAQ3RCY6_9PEZI</name>
<organism evidence="4 5">
    <name type="scientific">Acrodontium crateriforme</name>
    <dbReference type="NCBI Taxonomy" id="150365"/>
    <lineage>
        <taxon>Eukaryota</taxon>
        <taxon>Fungi</taxon>
        <taxon>Dikarya</taxon>
        <taxon>Ascomycota</taxon>
        <taxon>Pezizomycotina</taxon>
        <taxon>Dothideomycetes</taxon>
        <taxon>Dothideomycetidae</taxon>
        <taxon>Mycosphaerellales</taxon>
        <taxon>Teratosphaeriaceae</taxon>
        <taxon>Acrodontium</taxon>
    </lineage>
</organism>
<feature type="transmembrane region" description="Helical" evidence="2">
    <location>
        <begin position="954"/>
        <end position="972"/>
    </location>
</feature>
<feature type="chain" id="PRO_5043024997" description="GH16 domain-containing protein" evidence="3">
    <location>
        <begin position="25"/>
        <end position="1097"/>
    </location>
</feature>
<feature type="transmembrane region" description="Helical" evidence="2">
    <location>
        <begin position="895"/>
        <end position="916"/>
    </location>
</feature>
<feature type="transmembrane region" description="Helical" evidence="2">
    <location>
        <begin position="658"/>
        <end position="682"/>
    </location>
</feature>
<feature type="transmembrane region" description="Helical" evidence="2">
    <location>
        <begin position="819"/>
        <end position="840"/>
    </location>
</feature>
<keyword evidence="3" id="KW-0732">Signal</keyword>
<dbReference type="AlphaFoldDB" id="A0AAQ3RCY6"/>
<reference evidence="4 5" key="1">
    <citation type="submission" date="2023-11" db="EMBL/GenBank/DDBJ databases">
        <title>An acidophilic fungus is an integral part of prey digestion in a carnivorous sundew plant.</title>
        <authorList>
            <person name="Tsai I.J."/>
        </authorList>
    </citation>
    <scope>NUCLEOTIDE SEQUENCE [LARGE SCALE GENOMIC DNA]</scope>
    <source>
        <strain evidence="4">169a</strain>
    </source>
</reference>
<evidence type="ECO:0000256" key="3">
    <source>
        <dbReference type="SAM" id="SignalP"/>
    </source>
</evidence>
<evidence type="ECO:0000313" key="5">
    <source>
        <dbReference type="Proteomes" id="UP001303373"/>
    </source>
</evidence>
<evidence type="ECO:0000256" key="2">
    <source>
        <dbReference type="SAM" id="Phobius"/>
    </source>
</evidence>
<evidence type="ECO:0008006" key="6">
    <source>
        <dbReference type="Google" id="ProtNLM"/>
    </source>
</evidence>
<accession>A0AAQ3RCY6</accession>
<keyword evidence="2" id="KW-1133">Transmembrane helix</keyword>
<dbReference type="CDD" id="cd00413">
    <property type="entry name" value="Glyco_hydrolase_16"/>
    <property type="match status" value="1"/>
</dbReference>
<feature type="transmembrane region" description="Helical" evidence="2">
    <location>
        <begin position="852"/>
        <end position="875"/>
    </location>
</feature>
<dbReference type="EMBL" id="CP138586">
    <property type="protein sequence ID" value="WPH01948.1"/>
    <property type="molecule type" value="Genomic_DNA"/>
</dbReference>
<evidence type="ECO:0000313" key="4">
    <source>
        <dbReference type="EMBL" id="WPH01948.1"/>
    </source>
</evidence>
<dbReference type="PANTHER" id="PTHR38121:SF2">
    <property type="entry name" value="ACYLTRANSFERASE 3 DOMAIN-CONTAINING PROTEIN"/>
    <property type="match status" value="1"/>
</dbReference>
<feature type="transmembrane region" description="Helical" evidence="2">
    <location>
        <begin position="992"/>
        <end position="1014"/>
    </location>
</feature>
<feature type="transmembrane region" description="Helical" evidence="2">
    <location>
        <begin position="697"/>
        <end position="723"/>
    </location>
</feature>
<dbReference type="Gene3D" id="2.60.120.200">
    <property type="match status" value="1"/>
</dbReference>
<feature type="region of interest" description="Disordered" evidence="1">
    <location>
        <begin position="519"/>
        <end position="547"/>
    </location>
</feature>
<feature type="transmembrane region" description="Helical" evidence="2">
    <location>
        <begin position="744"/>
        <end position="762"/>
    </location>
</feature>
<keyword evidence="5" id="KW-1185">Reference proteome</keyword>
<gene>
    <name evidence="4" type="ORF">R9X50_00480200</name>
</gene>
<keyword evidence="2" id="KW-0472">Membrane</keyword>
<feature type="signal peptide" evidence="3">
    <location>
        <begin position="1"/>
        <end position="24"/>
    </location>
</feature>
<dbReference type="PANTHER" id="PTHR38121">
    <property type="entry name" value="GH16 DOMAIN-CONTAINING PROTEIN"/>
    <property type="match status" value="1"/>
</dbReference>
<dbReference type="InterPro" id="IPR013320">
    <property type="entry name" value="ConA-like_dom_sf"/>
</dbReference>
<dbReference type="Proteomes" id="UP001303373">
    <property type="component" value="Chromosome 7"/>
</dbReference>
<proteinExistence type="predicted"/>
<sequence length="1097" mass="122460">MFAGASTSHLLAALLALTISIASASINTTNTNQCVCGYQDPTTNAVYTDAIIVYFNETTAIDHHLFSLSDFEHTKEKSWSSIYKQGAKPLNAVIGNGGALPWQYAFDGNQTNLELWVDSSQPNHLVNGAWMRSVRQDILYGTFRSSMRSPQQWIGGSSLGMRLDYNDSMSLEIDMLNMNDPKNAMIASVVNGEWPTYDIGVNYTVLEKGNATLPPLRPWDFIDLRFDWAEDNVNFWVGKNNTRSVTKKDRTLPTVPQPLSFRHWSTGNTLTMEGPPINRSVGNVQYVRAFFNSSLMTAEKHAEFDDRCQAVKACSVNDISLRGSTSFTEAATIPYKEPTIDSHIRTAAGIVAGVFSTFGIIALLNALIRRTPWHKLKALGVVHRSEPAPEGKTLYEGPVKKAAISIPQIVKDGVNMSIPRRRKSSAVVSQSQEALTGVSDKDQAVSTATSRPYCPPPSAPLSRAPSYPKLTPAPSYRTLREGATPSMSGTDTPMTPLPSYPSHLRLNETVNLPNEEDFNHNLKTAGDARSISPLDTASESDEKIKRISPVDHLARNSYIDHIPRNPFEDDDDSRPQTPNLFTKHKATNAEQGGHFEGALQEKADNKQISFRDQKGAPKDIGPISPATTPGIQEALTTGVVPISQPKTAAPQTKRIDHLAGFVALSCIGVTFRHFSLTFWPYVTEGAGFTKHFQADTWIAYILGPYILTPLWIGPFFVTSCRFLSARYLKNGKLSDIAQKVLLRGPRMLIPCFIFMTLEYFLISLGTTASLEWLPSISYSTWPYVTPQPNFGVFLNEMVELSYLIPNAAPEVINHYCVGVLWTIPVQHFFSYVTLLAAVMVRDIKAPWKRMTFYFFAIFFGWYASSWSACHWMGLMLTDLDLTYDWIKWTQARPRYLYPLLTLCFAVGLVSPLTLLFNSEIFYYSFMSYENAIHPDAITGQPILFTKTGLVYPDYFTPSLALLLFSTSLQIIVEMSTWVQWIFSLKVLTKLHPYIMTIYLIHGFVFWSIGAWLAVKLSSNGLPYEAVLLVVALVCYILIILGAWLISPLIEFTTQSAMKNIWRWAVDEPVPHRLTVAPFSKALVLDRGAEAKEGKMDA</sequence>
<feature type="transmembrane region" description="Helical" evidence="2">
    <location>
        <begin position="1026"/>
        <end position="1045"/>
    </location>
</feature>
<feature type="region of interest" description="Disordered" evidence="1">
    <location>
        <begin position="421"/>
        <end position="494"/>
    </location>
</feature>
<protein>
    <recommendedName>
        <fullName evidence="6">GH16 domain-containing protein</fullName>
    </recommendedName>
</protein>
<feature type="transmembrane region" description="Helical" evidence="2">
    <location>
        <begin position="347"/>
        <end position="368"/>
    </location>
</feature>
<dbReference type="SUPFAM" id="SSF49899">
    <property type="entry name" value="Concanavalin A-like lectins/glucanases"/>
    <property type="match status" value="1"/>
</dbReference>
<feature type="region of interest" description="Disordered" evidence="1">
    <location>
        <begin position="560"/>
        <end position="579"/>
    </location>
</feature>